<comment type="similarity">
    <text evidence="2 8">Belongs to the 4-toluene sulfonate uptake permease (TSUP) (TC 2.A.102) family.</text>
</comment>
<evidence type="ECO:0000313" key="12">
    <source>
        <dbReference type="Proteomes" id="UP001054892"/>
    </source>
</evidence>
<keyword evidence="12" id="KW-1185">Reference proteome</keyword>
<reference evidence="9 11" key="1">
    <citation type="submission" date="2020-05" db="EMBL/GenBank/DDBJ databases">
        <title>Characterization of novel class B3 metallo-beta-lactamase from novel Pseudomonas species.</title>
        <authorList>
            <person name="Yamada K."/>
            <person name="Aoki K."/>
            <person name="Ishii Y."/>
        </authorList>
    </citation>
    <scope>NUCLEOTIDE SEQUENCE [LARGE SCALE GENOMIC DNA]</scope>
    <source>
        <strain evidence="9 11">TUM18999</strain>
        <strain evidence="10 12">TUM20286</strain>
    </source>
</reference>
<keyword evidence="4 8" id="KW-1003">Cell membrane</keyword>
<dbReference type="Proteomes" id="UP000509383">
    <property type="component" value="Chromosome"/>
</dbReference>
<dbReference type="EMBL" id="AP023189">
    <property type="protein sequence ID" value="BCG22722.1"/>
    <property type="molecule type" value="Genomic_DNA"/>
</dbReference>
<proteinExistence type="inferred from homology"/>
<evidence type="ECO:0000256" key="3">
    <source>
        <dbReference type="ARBA" id="ARBA00022448"/>
    </source>
</evidence>
<dbReference type="GO" id="GO:0005886">
    <property type="term" value="C:plasma membrane"/>
    <property type="evidence" value="ECO:0007669"/>
    <property type="project" value="UniProtKB-SubCell"/>
</dbReference>
<gene>
    <name evidence="9" type="ORF">TUM18999_09130</name>
    <name evidence="10" type="ORF">TUM20286_47400</name>
</gene>
<dbReference type="AlphaFoldDB" id="A0A6J4DYW5"/>
<dbReference type="PANTHER" id="PTHR30269:SF0">
    <property type="entry name" value="MEMBRANE TRANSPORTER PROTEIN YFCA-RELATED"/>
    <property type="match status" value="1"/>
</dbReference>
<feature type="transmembrane region" description="Helical" evidence="8">
    <location>
        <begin position="73"/>
        <end position="96"/>
    </location>
</feature>
<keyword evidence="7 8" id="KW-0472">Membrane</keyword>
<organism evidence="9 11">
    <name type="scientific">Pseudomonas tohonis</name>
    <dbReference type="NCBI Taxonomy" id="2725477"/>
    <lineage>
        <taxon>Bacteria</taxon>
        <taxon>Pseudomonadati</taxon>
        <taxon>Pseudomonadota</taxon>
        <taxon>Gammaproteobacteria</taxon>
        <taxon>Pseudomonadales</taxon>
        <taxon>Pseudomonadaceae</taxon>
        <taxon>Pseudomonas</taxon>
    </lineage>
</organism>
<evidence type="ECO:0000256" key="4">
    <source>
        <dbReference type="ARBA" id="ARBA00022475"/>
    </source>
</evidence>
<dbReference type="Pfam" id="PF01925">
    <property type="entry name" value="TauE"/>
    <property type="match status" value="1"/>
</dbReference>
<evidence type="ECO:0000313" key="9">
    <source>
        <dbReference type="EMBL" id="BCG22722.1"/>
    </source>
</evidence>
<feature type="transmembrane region" description="Helical" evidence="8">
    <location>
        <begin position="179"/>
        <end position="198"/>
    </location>
</feature>
<keyword evidence="5 8" id="KW-0812">Transmembrane</keyword>
<evidence type="ECO:0000256" key="8">
    <source>
        <dbReference type="RuleBase" id="RU363041"/>
    </source>
</evidence>
<feature type="transmembrane region" description="Helical" evidence="8">
    <location>
        <begin position="142"/>
        <end position="167"/>
    </location>
</feature>
<evidence type="ECO:0000256" key="2">
    <source>
        <dbReference type="ARBA" id="ARBA00009142"/>
    </source>
</evidence>
<dbReference type="EMBL" id="BQKM01000014">
    <property type="protein sequence ID" value="GJN54988.1"/>
    <property type="molecule type" value="Genomic_DNA"/>
</dbReference>
<evidence type="ECO:0000256" key="5">
    <source>
        <dbReference type="ARBA" id="ARBA00022692"/>
    </source>
</evidence>
<dbReference type="InterPro" id="IPR052017">
    <property type="entry name" value="TSUP"/>
</dbReference>
<name>A0A6J4DYW5_9PSED</name>
<keyword evidence="6 8" id="KW-1133">Transmembrane helix</keyword>
<keyword evidence="3" id="KW-0813">Transport</keyword>
<evidence type="ECO:0000313" key="11">
    <source>
        <dbReference type="Proteomes" id="UP000509383"/>
    </source>
</evidence>
<evidence type="ECO:0000313" key="10">
    <source>
        <dbReference type="EMBL" id="GJN54988.1"/>
    </source>
</evidence>
<feature type="transmembrane region" description="Helical" evidence="8">
    <location>
        <begin position="103"/>
        <end position="122"/>
    </location>
</feature>
<dbReference type="KEGG" id="ptw:TUM18999_09130"/>
<accession>A0A6J4DYW5</accession>
<dbReference type="RefSeq" id="WP_173180095.1">
    <property type="nucleotide sequence ID" value="NZ_AP023189.1"/>
</dbReference>
<feature type="transmembrane region" description="Helical" evidence="8">
    <location>
        <begin position="232"/>
        <end position="250"/>
    </location>
</feature>
<evidence type="ECO:0000256" key="6">
    <source>
        <dbReference type="ARBA" id="ARBA00022989"/>
    </source>
</evidence>
<dbReference type="InterPro" id="IPR002781">
    <property type="entry name" value="TM_pro_TauE-like"/>
</dbReference>
<evidence type="ECO:0000256" key="1">
    <source>
        <dbReference type="ARBA" id="ARBA00004651"/>
    </source>
</evidence>
<dbReference type="PANTHER" id="PTHR30269">
    <property type="entry name" value="TRANSMEMBRANE PROTEIN YFCA"/>
    <property type="match status" value="1"/>
</dbReference>
<sequence>MTLADILLLLLAGFAAGGMNALAGGGTFFSFPALLAAGLPPVTANATNAVALWPASLAASWAARDQLRPLGRWLLPLVAISLIGGLGGGLLLLAGGDEVFRRLIPWLLLAATLLFAASPWLSRRVNRQREAGALPRHGPAGGIAHALVAVYGGYFGAGMGILQLAAFSIEGHPLLRANALKNLLSSTIYSVAVVTFVAAGRVSWAELAVLLGAASCGGYAGGALARRLPSRWLRWLVIAVGAGMTAYYFVTA</sequence>
<feature type="transmembrane region" description="Helical" evidence="8">
    <location>
        <begin position="204"/>
        <end position="225"/>
    </location>
</feature>
<protein>
    <recommendedName>
        <fullName evidence="8">Probable membrane transporter protein</fullName>
    </recommendedName>
</protein>
<evidence type="ECO:0000256" key="7">
    <source>
        <dbReference type="ARBA" id="ARBA00023136"/>
    </source>
</evidence>
<dbReference type="Proteomes" id="UP001054892">
    <property type="component" value="Unassembled WGS sequence"/>
</dbReference>
<comment type="subcellular location">
    <subcellularLocation>
        <location evidence="1 8">Cell membrane</location>
        <topology evidence="1 8">Multi-pass membrane protein</topology>
    </subcellularLocation>
</comment>